<dbReference type="FunFam" id="3.40.50.11850:FF:000001">
    <property type="entry name" value="2-(3-amino-3-carboxypropyl)histidine synthase subunit 1"/>
    <property type="match status" value="1"/>
</dbReference>
<evidence type="ECO:0000256" key="7">
    <source>
        <dbReference type="ARBA" id="ARBA00022723"/>
    </source>
</evidence>
<comment type="similarity">
    <text evidence="2 11">Belongs to the DPH1/DPH2 family. DPH1 subfamily.</text>
</comment>
<dbReference type="FunFam" id="3.40.50.11860:FF:000002">
    <property type="entry name" value="2-(3-amino-3-carboxypropyl)histidine synthase subunit 1"/>
    <property type="match status" value="1"/>
</dbReference>
<keyword evidence="6 11" id="KW-0949">S-adenosyl-L-methionine</keyword>
<dbReference type="GO" id="GO:0090560">
    <property type="term" value="F:2-(3-amino-3-carboxypropyl)histidine synthase activity"/>
    <property type="evidence" value="ECO:0007669"/>
    <property type="project" value="UniProtKB-UniRule"/>
</dbReference>
<keyword evidence="7" id="KW-0479">Metal-binding</keyword>
<evidence type="ECO:0000256" key="9">
    <source>
        <dbReference type="ARBA" id="ARBA00023014"/>
    </source>
</evidence>
<sequence>MSEVEVKRVPKKRFVGKRENAATSADGSLVKTSRVKNHVGRVMTQIPKEILEDKDLNEAIKLLPSNYNFEIHKTVWNIKKQNAKRVALQMPEGLLIYSLIIADILEQFCEVETIVMGDVSYGACCIDDYTARSLDCDFIVHYAHSCLVPIDITLIKVLYIFVTINIDETHLIKTIQRNFSKNSKIATFGTIQFNPTIHAIKDKLANDEGKPIYTIPPQIMPLSKGEVLGCTSQRLDKEEIDAMIYVGDGRFHLESAMIHNPEIPAYRYDPYSRKFTREYYDQKQMIKVREDAITTASKAQKIGLILGALGRQGNVNTLSNLETELTKNGKTVVKIILSEIFPQKLSMFDDIDAFIQVACPRLSIDWGYAFNKPLLTPYEAMVMMENDKMWNENYYPMDYYAKDGYGRGKVPNHENVNL</sequence>
<evidence type="ECO:0000256" key="6">
    <source>
        <dbReference type="ARBA" id="ARBA00022691"/>
    </source>
</evidence>
<dbReference type="InterPro" id="IPR042263">
    <property type="entry name" value="DPH1/DPH2_1"/>
</dbReference>
<dbReference type="SFLD" id="SFLDS00032">
    <property type="entry name" value="Radical_SAM_3-amino-3-carboxyp"/>
    <property type="match status" value="1"/>
</dbReference>
<dbReference type="InterPro" id="IPR042264">
    <property type="entry name" value="DPH1/DPH2_2"/>
</dbReference>
<evidence type="ECO:0000256" key="2">
    <source>
        <dbReference type="ARBA" id="ARBA00010173"/>
    </source>
</evidence>
<comment type="pathway">
    <text evidence="1 11">Protein modification; peptidyl-diphthamide biosynthesis.</text>
</comment>
<keyword evidence="13" id="KW-1185">Reference proteome</keyword>
<dbReference type="OrthoDB" id="1649088at2759"/>
<dbReference type="GeneID" id="30199598"/>
<protein>
    <recommendedName>
        <fullName evidence="4 11">2-(3-amino-3-carboxypropyl)histidine synthase subunit 1</fullName>
        <ecNumber evidence="3 11">2.5.1.108</ecNumber>
    </recommendedName>
</protein>
<evidence type="ECO:0000313" key="12">
    <source>
        <dbReference type="EMBL" id="ODQ57747.1"/>
    </source>
</evidence>
<dbReference type="SFLD" id="SFLDG01121">
    <property type="entry name" value="Diphthamide_biosynthesis"/>
    <property type="match status" value="1"/>
</dbReference>
<dbReference type="STRING" id="683960.A0A1E3NYT5"/>
<reference evidence="12 13" key="1">
    <citation type="journal article" date="2016" name="Proc. Natl. Acad. Sci. U.S.A.">
        <title>Comparative genomics of biotechnologically important yeasts.</title>
        <authorList>
            <person name="Riley R."/>
            <person name="Haridas S."/>
            <person name="Wolfe K.H."/>
            <person name="Lopes M.R."/>
            <person name="Hittinger C.T."/>
            <person name="Goeker M."/>
            <person name="Salamov A.A."/>
            <person name="Wisecaver J.H."/>
            <person name="Long T.M."/>
            <person name="Calvey C.H."/>
            <person name="Aerts A.L."/>
            <person name="Barry K.W."/>
            <person name="Choi C."/>
            <person name="Clum A."/>
            <person name="Coughlan A.Y."/>
            <person name="Deshpande S."/>
            <person name="Douglass A.P."/>
            <person name="Hanson S.J."/>
            <person name="Klenk H.-P."/>
            <person name="LaButti K.M."/>
            <person name="Lapidus A."/>
            <person name="Lindquist E.A."/>
            <person name="Lipzen A.M."/>
            <person name="Meier-Kolthoff J.P."/>
            <person name="Ohm R.A."/>
            <person name="Otillar R.P."/>
            <person name="Pangilinan J.L."/>
            <person name="Peng Y."/>
            <person name="Rokas A."/>
            <person name="Rosa C.A."/>
            <person name="Scheuner C."/>
            <person name="Sibirny A.A."/>
            <person name="Slot J.C."/>
            <person name="Stielow J.B."/>
            <person name="Sun H."/>
            <person name="Kurtzman C.P."/>
            <person name="Blackwell M."/>
            <person name="Grigoriev I.V."/>
            <person name="Jeffries T.W."/>
        </authorList>
    </citation>
    <scope>NUCLEOTIDE SEQUENCE [LARGE SCALE GENOMIC DNA]</scope>
    <source>
        <strain evidence="13">ATCC 58044 / CBS 1984 / NCYC 433 / NRRL Y-366-8</strain>
    </source>
</reference>
<comment type="catalytic activity">
    <reaction evidence="10 11">
        <text>L-histidyl-[translation elongation factor 2] + S-adenosyl-L-methionine = 2-[(3S)-amino-3-carboxypropyl]-L-histidyl-[translation elongation factor 2] + S-methyl-5'-thioadenosine + H(+)</text>
        <dbReference type="Rhea" id="RHEA:36783"/>
        <dbReference type="Rhea" id="RHEA-COMP:9748"/>
        <dbReference type="Rhea" id="RHEA-COMP:9749"/>
        <dbReference type="ChEBI" id="CHEBI:15378"/>
        <dbReference type="ChEBI" id="CHEBI:17509"/>
        <dbReference type="ChEBI" id="CHEBI:29979"/>
        <dbReference type="ChEBI" id="CHEBI:59789"/>
        <dbReference type="ChEBI" id="CHEBI:73995"/>
        <dbReference type="EC" id="2.5.1.108"/>
    </reaction>
</comment>
<evidence type="ECO:0000256" key="8">
    <source>
        <dbReference type="ARBA" id="ARBA00023004"/>
    </source>
</evidence>
<dbReference type="EMBL" id="KV454213">
    <property type="protein sequence ID" value="ODQ57747.1"/>
    <property type="molecule type" value="Genomic_DNA"/>
</dbReference>
<keyword evidence="5 11" id="KW-0808">Transferase</keyword>
<evidence type="ECO:0000256" key="11">
    <source>
        <dbReference type="PIRNR" id="PIRNR004967"/>
    </source>
</evidence>
<organism evidence="12 13">
    <name type="scientific">Wickerhamomyces anomalus (strain ATCC 58044 / CBS 1984 / NCYC 433 / NRRL Y-366-8)</name>
    <name type="common">Yeast</name>
    <name type="synonym">Hansenula anomala</name>
    <dbReference type="NCBI Taxonomy" id="683960"/>
    <lineage>
        <taxon>Eukaryota</taxon>
        <taxon>Fungi</taxon>
        <taxon>Dikarya</taxon>
        <taxon>Ascomycota</taxon>
        <taxon>Saccharomycotina</taxon>
        <taxon>Saccharomycetes</taxon>
        <taxon>Phaffomycetales</taxon>
        <taxon>Wickerhamomycetaceae</taxon>
        <taxon>Wickerhamomyces</taxon>
    </lineage>
</organism>
<keyword evidence="11" id="KW-0004">4Fe-4S</keyword>
<dbReference type="RefSeq" id="XP_019036954.1">
    <property type="nucleotide sequence ID" value="XM_019182352.1"/>
</dbReference>
<dbReference type="Gene3D" id="3.40.50.11840">
    <property type="entry name" value="Diphthamide synthesis DPH1/DPH2 domain 1"/>
    <property type="match status" value="1"/>
</dbReference>
<dbReference type="InterPro" id="IPR042265">
    <property type="entry name" value="DPH1/DPH2_3"/>
</dbReference>
<dbReference type="AlphaFoldDB" id="A0A1E3NYT5"/>
<dbReference type="NCBIfam" id="TIGR00322">
    <property type="entry name" value="diphth2_R"/>
    <property type="match status" value="1"/>
</dbReference>
<keyword evidence="9" id="KW-0411">Iron-sulfur</keyword>
<name>A0A1E3NYT5_WICAA</name>
<evidence type="ECO:0000256" key="5">
    <source>
        <dbReference type="ARBA" id="ARBA00022679"/>
    </source>
</evidence>
<evidence type="ECO:0000313" key="13">
    <source>
        <dbReference type="Proteomes" id="UP000094112"/>
    </source>
</evidence>
<dbReference type="GO" id="GO:0017183">
    <property type="term" value="P:protein histidyl modification to diphthamide"/>
    <property type="evidence" value="ECO:0007669"/>
    <property type="project" value="UniProtKB-UniRule"/>
</dbReference>
<dbReference type="GO" id="GO:0120513">
    <property type="term" value="C:2-(3-amino-3-carboxypropyl)histidine synthase complex"/>
    <property type="evidence" value="ECO:0007669"/>
    <property type="project" value="EnsemblFungi"/>
</dbReference>
<dbReference type="Pfam" id="PF01866">
    <property type="entry name" value="Diphthamide_syn"/>
    <property type="match status" value="1"/>
</dbReference>
<dbReference type="Gene3D" id="3.40.50.11850">
    <property type="entry name" value="Diphthamide synthesis DPH1/DPH2 domain 2"/>
    <property type="match status" value="1"/>
</dbReference>
<evidence type="ECO:0000256" key="4">
    <source>
        <dbReference type="ARBA" id="ARBA00021915"/>
    </source>
</evidence>
<dbReference type="GO" id="GO:0051539">
    <property type="term" value="F:4 iron, 4 sulfur cluster binding"/>
    <property type="evidence" value="ECO:0007669"/>
    <property type="project" value="UniProtKB-UniRule"/>
</dbReference>
<dbReference type="PIRSF" id="PIRSF004967">
    <property type="entry name" value="DPH1"/>
    <property type="match status" value="1"/>
</dbReference>
<comment type="cofactor">
    <cofactor evidence="11">
        <name>[4Fe-4S] cluster</name>
        <dbReference type="ChEBI" id="CHEBI:49883"/>
    </cofactor>
    <text evidence="11">Binds 1 [4Fe-4S] cluster per subunit. The cluster is coordinated with 3 cysteines and an exchangeable S-adenosyl-L-methionine.</text>
</comment>
<dbReference type="InterPro" id="IPR035435">
    <property type="entry name" value="DPH1/DPH2_euk_archaea"/>
</dbReference>
<dbReference type="PANTHER" id="PTHR10762:SF1">
    <property type="entry name" value="2-(3-AMINO-3-CARBOXYPROPYL)HISTIDINE SYNTHASE SUBUNIT 1"/>
    <property type="match status" value="1"/>
</dbReference>
<evidence type="ECO:0000256" key="3">
    <source>
        <dbReference type="ARBA" id="ARBA00012221"/>
    </source>
</evidence>
<gene>
    <name evidence="12" type="ORF">WICANDRAFT_35772</name>
</gene>
<dbReference type="UniPathway" id="UPA00559"/>
<dbReference type="Proteomes" id="UP000094112">
    <property type="component" value="Unassembled WGS sequence"/>
</dbReference>
<dbReference type="PANTHER" id="PTHR10762">
    <property type="entry name" value="DIPHTHAMIDE BIOSYNTHESIS PROTEIN"/>
    <property type="match status" value="1"/>
</dbReference>
<dbReference type="EC" id="2.5.1.108" evidence="3 11"/>
<dbReference type="InterPro" id="IPR016435">
    <property type="entry name" value="DPH1/DPH2"/>
</dbReference>
<proteinExistence type="inferred from homology"/>
<comment type="function">
    <text evidence="11">Catalyzes the first step of diphthamide biosynthesis, a post-translational modification of histidine which occurs in elongation factor 2.</text>
</comment>
<evidence type="ECO:0000256" key="1">
    <source>
        <dbReference type="ARBA" id="ARBA00005156"/>
    </source>
</evidence>
<keyword evidence="8" id="KW-0408">Iron</keyword>
<accession>A0A1E3NYT5</accession>
<dbReference type="FunFam" id="3.40.50.11840:FF:000001">
    <property type="entry name" value="2-(3-amino-3-carboxypropyl)histidine synthase subunit 1"/>
    <property type="match status" value="1"/>
</dbReference>
<dbReference type="GO" id="GO:0046872">
    <property type="term" value="F:metal ion binding"/>
    <property type="evidence" value="ECO:0007669"/>
    <property type="project" value="UniProtKB-KW"/>
</dbReference>
<dbReference type="Gene3D" id="3.40.50.11860">
    <property type="entry name" value="Diphthamide synthesis DPH1/DPH2 domain 3"/>
    <property type="match status" value="1"/>
</dbReference>
<evidence type="ECO:0000256" key="10">
    <source>
        <dbReference type="ARBA" id="ARBA00048403"/>
    </source>
</evidence>